<sequence>MAGYKLLIIGETGRGKTRLLVSLVELVRALGVPTTVIDLAPEKAGVGAKVARYIDVSGLVYLTADFRAPRLEGKDAAEELALAKENAEKARSLFAKYLSSPTPFLAVNDLTIFLHAGDLEEALDLAESAKAFVATAYYGELLRDKGSGILERERRAVEELARRWPTIRL</sequence>
<evidence type="ECO:0000313" key="1">
    <source>
        <dbReference type="EMBL" id="AFA39088.1"/>
    </source>
</evidence>
<dbReference type="STRING" id="698757.Pogu_1061"/>
<protein>
    <submittedName>
        <fullName evidence="1">Uncharacterized protein</fullName>
    </submittedName>
</protein>
<dbReference type="Proteomes" id="UP000009062">
    <property type="component" value="Chromosome"/>
</dbReference>
<dbReference type="InterPro" id="IPR027417">
    <property type="entry name" value="P-loop_NTPase"/>
</dbReference>
<keyword evidence="2" id="KW-1185">Reference proteome</keyword>
<reference evidence="1 2" key="1">
    <citation type="journal article" date="2012" name="Stand. Genomic Sci.">
        <title>Complete genome sequence of Pyrobaculum oguniense.</title>
        <authorList>
            <person name="Bernick D.L."/>
            <person name="Karplus K."/>
            <person name="Lui L.M."/>
            <person name="Coker J.K."/>
            <person name="Murphy J.N."/>
            <person name="Chan P.P."/>
            <person name="Cozen A.E."/>
            <person name="Lowe T.M."/>
        </authorList>
    </citation>
    <scope>NUCLEOTIDE SEQUENCE [LARGE SCALE GENOMIC DNA]</scope>
    <source>
        <strain evidence="1 2">TE7</strain>
    </source>
</reference>
<gene>
    <name evidence="1" type="ordered locus">Pogu_1061</name>
</gene>
<dbReference type="EMBL" id="CP003316">
    <property type="protein sequence ID" value="AFA39088.1"/>
    <property type="molecule type" value="Genomic_DNA"/>
</dbReference>
<accession>H6Q8K6</accession>
<dbReference type="eggNOG" id="arCOG04316">
    <property type="taxonomic scope" value="Archaea"/>
</dbReference>
<organism evidence="1 2">
    <name type="scientific">Pyrobaculum oguniense (strain DSM 13380 / JCM 10595 / TE7)</name>
    <dbReference type="NCBI Taxonomy" id="698757"/>
    <lineage>
        <taxon>Archaea</taxon>
        <taxon>Thermoproteota</taxon>
        <taxon>Thermoprotei</taxon>
        <taxon>Thermoproteales</taxon>
        <taxon>Thermoproteaceae</taxon>
        <taxon>Pyrobaculum</taxon>
    </lineage>
</organism>
<dbReference type="HOGENOM" id="CLU_1514597_0_0_2"/>
<name>H6Q8K6_PYROT</name>
<dbReference type="KEGG" id="pog:Pogu_1061"/>
<dbReference type="SUPFAM" id="SSF52540">
    <property type="entry name" value="P-loop containing nucleoside triphosphate hydrolases"/>
    <property type="match status" value="1"/>
</dbReference>
<evidence type="ECO:0000313" key="2">
    <source>
        <dbReference type="Proteomes" id="UP000009062"/>
    </source>
</evidence>
<proteinExistence type="predicted"/>
<dbReference type="AlphaFoldDB" id="H6Q8K6"/>